<dbReference type="EMBL" id="JBIAMX010000015">
    <property type="protein sequence ID" value="MFF0545641.1"/>
    <property type="molecule type" value="Genomic_DNA"/>
</dbReference>
<evidence type="ECO:0000313" key="4">
    <source>
        <dbReference type="EMBL" id="MFF0545641.1"/>
    </source>
</evidence>
<dbReference type="RefSeq" id="WP_387702072.1">
    <property type="nucleotide sequence ID" value="NZ_JBIAMX010000015.1"/>
</dbReference>
<name>A0ABW6PT88_9NOCA</name>
<organism evidence="4 5">
    <name type="scientific">Nocardia thailandica</name>
    <dbReference type="NCBI Taxonomy" id="257275"/>
    <lineage>
        <taxon>Bacteria</taxon>
        <taxon>Bacillati</taxon>
        <taxon>Actinomycetota</taxon>
        <taxon>Actinomycetes</taxon>
        <taxon>Mycobacteriales</taxon>
        <taxon>Nocardiaceae</taxon>
        <taxon>Nocardia</taxon>
    </lineage>
</organism>
<dbReference type="InterPro" id="IPR036291">
    <property type="entry name" value="NAD(P)-bd_dom_sf"/>
</dbReference>
<accession>A0ABW6PT88</accession>
<dbReference type="Pfam" id="PF03807">
    <property type="entry name" value="F420_oxidored"/>
    <property type="match status" value="1"/>
</dbReference>
<evidence type="ECO:0000256" key="1">
    <source>
        <dbReference type="ARBA" id="ARBA00023002"/>
    </source>
</evidence>
<dbReference type="SUPFAM" id="SSF51735">
    <property type="entry name" value="NAD(P)-binding Rossmann-fold domains"/>
    <property type="match status" value="1"/>
</dbReference>
<proteinExistence type="predicted"/>
<dbReference type="Gene3D" id="3.40.50.720">
    <property type="entry name" value="NAD(P)-binding Rossmann-like Domain"/>
    <property type="match status" value="1"/>
</dbReference>
<comment type="caution">
    <text evidence="4">The sequence shown here is derived from an EMBL/GenBank/DDBJ whole genome shotgun (WGS) entry which is preliminary data.</text>
</comment>
<evidence type="ECO:0000313" key="5">
    <source>
        <dbReference type="Proteomes" id="UP001601444"/>
    </source>
</evidence>
<feature type="region of interest" description="Disordered" evidence="2">
    <location>
        <begin position="49"/>
        <end position="79"/>
    </location>
</feature>
<sequence length="256" mass="24972">MRIGIIGAGAMAAALGGGWASAGHEVFIGARSGDAAHALAARIGAAHPLSASAGGPAPAGTTRPRGESGLDAPATGAGSRTTRAGAVGAAIDGADVVLLAVPVGALAAVLGAHGDALAGKVVIDCTNAFAPDTSAPDGTAAFVLSEDAVAERVAASAPKARVVKAFNLLAAEVWAGTDRVFDGARLAVPICGDDPAAVRTVAGLAEDLALQPFPAGGLHRARYLEATAVFTVGLWFAGSDARAMLPPLSAAFAVED</sequence>
<evidence type="ECO:0000259" key="3">
    <source>
        <dbReference type="Pfam" id="PF03807"/>
    </source>
</evidence>
<feature type="compositionally biased region" description="Low complexity" evidence="2">
    <location>
        <begin position="49"/>
        <end position="63"/>
    </location>
</feature>
<dbReference type="PANTHER" id="PTHR14239">
    <property type="entry name" value="DUDULIN-RELATED"/>
    <property type="match status" value="1"/>
</dbReference>
<gene>
    <name evidence="4" type="ORF">ACFYTF_22660</name>
</gene>
<feature type="domain" description="Pyrroline-5-carboxylate reductase catalytic N-terminal" evidence="3">
    <location>
        <begin position="2"/>
        <end position="127"/>
    </location>
</feature>
<protein>
    <submittedName>
        <fullName evidence="4">NADPH-dependent F420 reductase</fullName>
    </submittedName>
</protein>
<keyword evidence="5" id="KW-1185">Reference proteome</keyword>
<dbReference type="Proteomes" id="UP001601444">
    <property type="component" value="Unassembled WGS sequence"/>
</dbReference>
<evidence type="ECO:0000256" key="2">
    <source>
        <dbReference type="SAM" id="MobiDB-lite"/>
    </source>
</evidence>
<dbReference type="InterPro" id="IPR028939">
    <property type="entry name" value="P5C_Rdtase_cat_N"/>
</dbReference>
<reference evidence="4 5" key="1">
    <citation type="submission" date="2024-10" db="EMBL/GenBank/DDBJ databases">
        <title>The Natural Products Discovery Center: Release of the First 8490 Sequenced Strains for Exploring Actinobacteria Biosynthetic Diversity.</title>
        <authorList>
            <person name="Kalkreuter E."/>
            <person name="Kautsar S.A."/>
            <person name="Yang D."/>
            <person name="Bader C.D."/>
            <person name="Teijaro C.N."/>
            <person name="Fluegel L."/>
            <person name="Davis C.M."/>
            <person name="Simpson J.R."/>
            <person name="Lauterbach L."/>
            <person name="Steele A.D."/>
            <person name="Gui C."/>
            <person name="Meng S."/>
            <person name="Li G."/>
            <person name="Viehrig K."/>
            <person name="Ye F."/>
            <person name="Su P."/>
            <person name="Kiefer A.F."/>
            <person name="Nichols A."/>
            <person name="Cepeda A.J."/>
            <person name="Yan W."/>
            <person name="Fan B."/>
            <person name="Jiang Y."/>
            <person name="Adhikari A."/>
            <person name="Zheng C.-J."/>
            <person name="Schuster L."/>
            <person name="Cowan T.M."/>
            <person name="Smanski M.J."/>
            <person name="Chevrette M.G."/>
            <person name="De Carvalho L.P.S."/>
            <person name="Shen B."/>
        </authorList>
    </citation>
    <scope>NUCLEOTIDE SEQUENCE [LARGE SCALE GENOMIC DNA]</scope>
    <source>
        <strain evidence="4 5">NPDC004045</strain>
    </source>
</reference>
<dbReference type="PANTHER" id="PTHR14239:SF10">
    <property type="entry name" value="REDUCTASE"/>
    <property type="match status" value="1"/>
</dbReference>
<dbReference type="InterPro" id="IPR051267">
    <property type="entry name" value="STEAP_metalloreductase"/>
</dbReference>
<keyword evidence="1" id="KW-0560">Oxidoreductase</keyword>